<dbReference type="Proteomes" id="UP000828941">
    <property type="component" value="Chromosome 3"/>
</dbReference>
<sequence length="863" mass="97028">MKAYFLFSSKMSFIIGTIFYLSLSIFHLSGDAYDPVDVFSINCGSLGNSTDEGNRIWTGDINSELLLATEKASVAASALKQSPSANKIPYTTARLSYSNFTYSFPVTPGQKFIRLYFYPTSYEQGFDRSKAFFTVTSGIFTLLKDFNASLTADADDDPLHTIFREYIIYIDDGQRLNLTFSPSTIQSDLYAFINGMEILSLPNNQFYTDSQNQGMKFLGSISFYSIANNSALKTEYRLNLGGDVISPRDDTGLLRSWENDKKYVRTSSALPVDYGTDIKLSFTQVPNYTAPDTVYRTARSMGRNETLNKISNLTWEFSVDSGFDYMLRLHFCELIPDITQLSDRVFYIHIDDKLAEDHADVLQCSQQKGVPVYRDYAVPIFGNVKKYNLSLKLHPNPDIRKTAYFDAFLNGLEIFRISDPLSNSLAGPNPDPLSPTQVTPFMFRQPIQHSNKSKIMIICITIAGTGFFIILLFLIACFFNRQEKKVKDNESGEGLSVLPSCICRHFSIAEIRVATKDFNERFIIGNGGFGNVYKGFIDNASTPVAIKRLKQGSQQGAQEFITEIKILSQLRHLHLVSLIGFCNDENEMILVYEFVARGTLRDYLSSKNSQPLSWKQRLNICIGVAQGLDYLHTGAKYNIIHRDIKSTNILLDEQWVAKVSDFGFSKIGPSGISRSHISRVIKGSFGYLDPDYYTRQRLTLKSDVYAFGVVLLEVLCGLPPLLHTMDKSKICLAEWAQKCYREGIIDKMEDPFLKGIIVPECLKKFSEIAMNCLDDDGNQRPSMNEVVWGLEFAMQLQENGEQLDQFSSKVEVMERGGIGEEDNDDMSSSSLVVMFSDFNNSGVSMDSSASGERSSGNKETEIS</sequence>
<dbReference type="EMBL" id="CM039428">
    <property type="protein sequence ID" value="KAI4352418.1"/>
    <property type="molecule type" value="Genomic_DNA"/>
</dbReference>
<reference evidence="1 2" key="1">
    <citation type="journal article" date="2022" name="DNA Res.">
        <title>Chromosomal-level genome assembly of the orchid tree Bauhinia variegata (Leguminosae; Cercidoideae) supports the allotetraploid origin hypothesis of Bauhinia.</title>
        <authorList>
            <person name="Zhong Y."/>
            <person name="Chen Y."/>
            <person name="Zheng D."/>
            <person name="Pang J."/>
            <person name="Liu Y."/>
            <person name="Luo S."/>
            <person name="Meng S."/>
            <person name="Qian L."/>
            <person name="Wei D."/>
            <person name="Dai S."/>
            <person name="Zhou R."/>
        </authorList>
    </citation>
    <scope>NUCLEOTIDE SEQUENCE [LARGE SCALE GENOMIC DNA]</scope>
    <source>
        <strain evidence="1">BV-YZ2020</strain>
    </source>
</reference>
<comment type="caution">
    <text evidence="1">The sequence shown here is derived from an EMBL/GenBank/DDBJ whole genome shotgun (WGS) entry which is preliminary data.</text>
</comment>
<evidence type="ECO:0000313" key="2">
    <source>
        <dbReference type="Proteomes" id="UP000828941"/>
    </source>
</evidence>
<gene>
    <name evidence="1" type="ORF">L6164_006673</name>
</gene>
<keyword evidence="2" id="KW-1185">Reference proteome</keyword>
<protein>
    <submittedName>
        <fullName evidence="1">Uncharacterized protein</fullName>
    </submittedName>
</protein>
<name>A0ACB9PV43_BAUVA</name>
<accession>A0ACB9PV43</accession>
<organism evidence="1 2">
    <name type="scientific">Bauhinia variegata</name>
    <name type="common">Purple orchid tree</name>
    <name type="synonym">Phanera variegata</name>
    <dbReference type="NCBI Taxonomy" id="167791"/>
    <lineage>
        <taxon>Eukaryota</taxon>
        <taxon>Viridiplantae</taxon>
        <taxon>Streptophyta</taxon>
        <taxon>Embryophyta</taxon>
        <taxon>Tracheophyta</taxon>
        <taxon>Spermatophyta</taxon>
        <taxon>Magnoliopsida</taxon>
        <taxon>eudicotyledons</taxon>
        <taxon>Gunneridae</taxon>
        <taxon>Pentapetalae</taxon>
        <taxon>rosids</taxon>
        <taxon>fabids</taxon>
        <taxon>Fabales</taxon>
        <taxon>Fabaceae</taxon>
        <taxon>Cercidoideae</taxon>
        <taxon>Cercideae</taxon>
        <taxon>Bauhiniinae</taxon>
        <taxon>Bauhinia</taxon>
    </lineage>
</organism>
<evidence type="ECO:0000313" key="1">
    <source>
        <dbReference type="EMBL" id="KAI4352418.1"/>
    </source>
</evidence>
<proteinExistence type="predicted"/>